<dbReference type="OrthoDB" id="418595at2759"/>
<dbReference type="EMBL" id="AUSU01008427">
    <property type="protein sequence ID" value="EPS59358.1"/>
    <property type="molecule type" value="Genomic_DNA"/>
</dbReference>
<feature type="transmembrane region" description="Helical" evidence="6">
    <location>
        <begin position="88"/>
        <end position="109"/>
    </location>
</feature>
<dbReference type="InterPro" id="IPR035952">
    <property type="entry name" value="Rhomboid-like_sf"/>
</dbReference>
<dbReference type="SUPFAM" id="SSF144091">
    <property type="entry name" value="Rhomboid-like"/>
    <property type="match status" value="1"/>
</dbReference>
<dbReference type="GO" id="GO:0006508">
    <property type="term" value="P:proteolysis"/>
    <property type="evidence" value="ECO:0007669"/>
    <property type="project" value="UniProtKB-KW"/>
</dbReference>
<keyword evidence="6" id="KW-0720">Serine protease</keyword>
<comment type="caution">
    <text evidence="6">Lacks conserved residue(s) required for the propagation of feature annotation.</text>
</comment>
<feature type="transmembrane region" description="Helical" evidence="6">
    <location>
        <begin position="121"/>
        <end position="139"/>
    </location>
</feature>
<evidence type="ECO:0000256" key="4">
    <source>
        <dbReference type="ARBA" id="ARBA00022989"/>
    </source>
</evidence>
<keyword evidence="9" id="KW-1185">Reference proteome</keyword>
<dbReference type="Pfam" id="PF01694">
    <property type="entry name" value="Rhomboid"/>
    <property type="match status" value="1"/>
</dbReference>
<protein>
    <recommendedName>
        <fullName evidence="6">RHOMBOID-like protein</fullName>
        <ecNumber evidence="6">3.4.21.105</ecNumber>
    </recommendedName>
</protein>
<accession>S8D9N9</accession>
<proteinExistence type="inferred from homology"/>
<feature type="transmembrane region" description="Helical" evidence="6">
    <location>
        <begin position="145"/>
        <end position="169"/>
    </location>
</feature>
<dbReference type="PANTHER" id="PTHR22936">
    <property type="entry name" value="RHOMBOID-RELATED"/>
    <property type="match status" value="1"/>
</dbReference>
<evidence type="ECO:0000256" key="1">
    <source>
        <dbReference type="ARBA" id="ARBA00004141"/>
    </source>
</evidence>
<keyword evidence="5 6" id="KW-0472">Membrane</keyword>
<name>S8D9N9_9LAMI</name>
<keyword evidence="6" id="KW-0378">Hydrolase</keyword>
<comment type="catalytic activity">
    <reaction evidence="6">
        <text>Cleaves type-1 transmembrane domains using a catalytic dyad composed of serine and histidine that are contributed by different transmembrane domains.</text>
        <dbReference type="EC" id="3.4.21.105"/>
    </reaction>
</comment>
<feature type="domain" description="Peptidase S54 rhomboid" evidence="7">
    <location>
        <begin position="79"/>
        <end position="171"/>
    </location>
</feature>
<dbReference type="PANTHER" id="PTHR22936:SF107">
    <property type="entry name" value="RHOMBOID-LIKE PROTEIN 1"/>
    <property type="match status" value="1"/>
</dbReference>
<dbReference type="InterPro" id="IPR002610">
    <property type="entry name" value="Peptidase_S54_rhomboid-like"/>
</dbReference>
<feature type="transmembrane region" description="Helical" evidence="6">
    <location>
        <begin position="7"/>
        <end position="26"/>
    </location>
</feature>
<keyword evidence="6" id="KW-0645">Protease</keyword>
<dbReference type="AlphaFoldDB" id="S8D9N9"/>
<dbReference type="GO" id="GO:0016020">
    <property type="term" value="C:membrane"/>
    <property type="evidence" value="ECO:0007669"/>
    <property type="project" value="UniProtKB-SubCell"/>
</dbReference>
<organism evidence="8 9">
    <name type="scientific">Genlisea aurea</name>
    <dbReference type="NCBI Taxonomy" id="192259"/>
    <lineage>
        <taxon>Eukaryota</taxon>
        <taxon>Viridiplantae</taxon>
        <taxon>Streptophyta</taxon>
        <taxon>Embryophyta</taxon>
        <taxon>Tracheophyta</taxon>
        <taxon>Spermatophyta</taxon>
        <taxon>Magnoliopsida</taxon>
        <taxon>eudicotyledons</taxon>
        <taxon>Gunneridae</taxon>
        <taxon>Pentapetalae</taxon>
        <taxon>asterids</taxon>
        <taxon>lamiids</taxon>
        <taxon>Lamiales</taxon>
        <taxon>Lentibulariaceae</taxon>
        <taxon>Genlisea</taxon>
    </lineage>
</organism>
<feature type="non-terminal residue" evidence="8">
    <location>
        <position position="1"/>
    </location>
</feature>
<evidence type="ECO:0000256" key="2">
    <source>
        <dbReference type="ARBA" id="ARBA00009045"/>
    </source>
</evidence>
<gene>
    <name evidence="8" type="ORF">M569_15449</name>
</gene>
<dbReference type="InterPro" id="IPR022764">
    <property type="entry name" value="Peptidase_S54_rhomboid_dom"/>
</dbReference>
<dbReference type="Gene3D" id="1.20.1540.10">
    <property type="entry name" value="Rhomboid-like"/>
    <property type="match status" value="1"/>
</dbReference>
<evidence type="ECO:0000256" key="5">
    <source>
        <dbReference type="ARBA" id="ARBA00023136"/>
    </source>
</evidence>
<keyword evidence="4 6" id="KW-1133">Transmembrane helix</keyword>
<dbReference type="Proteomes" id="UP000015453">
    <property type="component" value="Unassembled WGS sequence"/>
</dbReference>
<comment type="similarity">
    <text evidence="2 6">Belongs to the peptidase S54 family.</text>
</comment>
<comment type="caution">
    <text evidence="8">The sequence shown here is derived from an EMBL/GenBank/DDBJ whole genome shotgun (WGS) entry which is preliminary data.</text>
</comment>
<keyword evidence="3 6" id="KW-0812">Transmembrane</keyword>
<comment type="subcellular location">
    <subcellularLocation>
        <location evidence="1 6">Membrane</location>
        <topology evidence="1 6">Multi-pass membrane protein</topology>
    </subcellularLocation>
</comment>
<evidence type="ECO:0000313" key="9">
    <source>
        <dbReference type="Proteomes" id="UP000015453"/>
    </source>
</evidence>
<evidence type="ECO:0000256" key="6">
    <source>
        <dbReference type="RuleBase" id="RU362115"/>
    </source>
</evidence>
<evidence type="ECO:0000256" key="3">
    <source>
        <dbReference type="ARBA" id="ARBA00022692"/>
    </source>
</evidence>
<dbReference type="EC" id="3.4.21.105" evidence="6"/>
<sequence>YKKWVPWLVPTIIAVNVVLFLISMYINDCPAAHSGNCVGDSFLGPFAFQPTHENPLLGPSAATLLKMGALQVDKVVKDHEAWRLVTCMWLHAGAFHILANMLSLLFVGIRLEQEFGFLRIGLLYVISGIGGSLSSALFVRTTISVGASGALFGLLGAMLSELLINWTIYEKKV</sequence>
<comment type="function">
    <text evidence="6">Serine protease involved in intramembrane proteolysis.</text>
</comment>
<evidence type="ECO:0000259" key="7">
    <source>
        <dbReference type="Pfam" id="PF01694"/>
    </source>
</evidence>
<feature type="non-terminal residue" evidence="8">
    <location>
        <position position="173"/>
    </location>
</feature>
<evidence type="ECO:0000313" key="8">
    <source>
        <dbReference type="EMBL" id="EPS59358.1"/>
    </source>
</evidence>
<reference evidence="8 9" key="1">
    <citation type="journal article" date="2013" name="BMC Genomics">
        <title>The miniature genome of a carnivorous plant Genlisea aurea contains a low number of genes and short non-coding sequences.</title>
        <authorList>
            <person name="Leushkin E.V."/>
            <person name="Sutormin R.A."/>
            <person name="Nabieva E.R."/>
            <person name="Penin A.A."/>
            <person name="Kondrashov A.S."/>
            <person name="Logacheva M.D."/>
        </authorList>
    </citation>
    <scope>NUCLEOTIDE SEQUENCE [LARGE SCALE GENOMIC DNA]</scope>
</reference>
<dbReference type="GO" id="GO:0004252">
    <property type="term" value="F:serine-type endopeptidase activity"/>
    <property type="evidence" value="ECO:0007669"/>
    <property type="project" value="InterPro"/>
</dbReference>